<dbReference type="Proteomes" id="UP000054558">
    <property type="component" value="Unassembled WGS sequence"/>
</dbReference>
<sequence>MAPGSPKPVEDLEDVGPGDMANYGLALDGDQQAEFEIEEEQVLQGLALLFTEKVQESEQFFEELKTGNARLTLHHAEVSALKALVGFEQEDIERAISLLSEAYNLATQAEKQKRTHSKVAKVKGFFQWATGQRGRAGSEAEARMEGTEKAGDTAARLQRQRRQRLRALTVQAEADLVLGLLHLVGGGELSSQPIKAGFYLRRAWSEYAHCQSKLEQVLRDYAVMKGLQAGPDMDDERLAEKEREIGGDWSDEEGEPADSKKTGAKASATVVPIEAAPKGTDGEEAQDDFGDFAAAAPSAQTVAAGLARLDLRNGGAGSSEDPELVSLRAGIQFGVGMLHCVMSMLPPAVLRSLEWVGVAGIDRKLGLKLLQQCAATHTGHATLAAYAQLHYRSVIMGFLPRSEAHSSVAAATLTELAAPFRESTLFGMAQVRALRYSAQLAAATALAQQEPRRAPIECLHLRRHRLHEQAWCTLLRGDMETAATMFGGLATATKSGYRKTFYTAFQISCLWESGPRHYAAAAGLLRDSVPFMKATSTPIEAYVINMAAQLNATDSRPLFPARELLAYWNGFQAMDAAALEAHIRVVEEALHTRCQDVGAAAPGDDEPADEAVASGILAAANGRPTASVPGAAPQKKTKAGFGHVWSERSKMLCRFLLGVLQRHAGQAQRAEDGLRYVVAAGNVEQLPNILPYAAYELGSLLMTQPATAGEGVKLLEKAVAFPPHDFQGRLKFVVAERVNAYFERKE</sequence>
<accession>A0A0U9HK34</accession>
<dbReference type="EMBL" id="DF237046">
    <property type="protein sequence ID" value="GAQ81995.1"/>
    <property type="molecule type" value="Genomic_DNA"/>
</dbReference>
<name>A0A0U9HK34_KLENI</name>
<dbReference type="PANTHER" id="PTHR31859:SF20">
    <property type="entry name" value="TETRATRICOPEPTIDE REPEAT-CONTAINING PROTEIN"/>
    <property type="match status" value="1"/>
</dbReference>
<feature type="region of interest" description="Disordered" evidence="1">
    <location>
        <begin position="1"/>
        <end position="23"/>
    </location>
</feature>
<keyword evidence="3" id="KW-1185">Reference proteome</keyword>
<proteinExistence type="predicted"/>
<reference evidence="2 3" key="1">
    <citation type="journal article" date="2014" name="Nat. Commun.">
        <title>Klebsormidium flaccidum genome reveals primary factors for plant terrestrial adaptation.</title>
        <authorList>
            <person name="Hori K."/>
            <person name="Maruyama F."/>
            <person name="Fujisawa T."/>
            <person name="Togashi T."/>
            <person name="Yamamoto N."/>
            <person name="Seo M."/>
            <person name="Sato S."/>
            <person name="Yamada T."/>
            <person name="Mori H."/>
            <person name="Tajima N."/>
            <person name="Moriyama T."/>
            <person name="Ikeuchi M."/>
            <person name="Watanabe M."/>
            <person name="Wada H."/>
            <person name="Kobayashi K."/>
            <person name="Saito M."/>
            <person name="Masuda T."/>
            <person name="Sasaki-Sekimoto Y."/>
            <person name="Mashiguchi K."/>
            <person name="Awai K."/>
            <person name="Shimojima M."/>
            <person name="Masuda S."/>
            <person name="Iwai M."/>
            <person name="Nobusawa T."/>
            <person name="Narise T."/>
            <person name="Kondo S."/>
            <person name="Saito H."/>
            <person name="Sato R."/>
            <person name="Murakawa M."/>
            <person name="Ihara Y."/>
            <person name="Oshima-Yamada Y."/>
            <person name="Ohtaka K."/>
            <person name="Satoh M."/>
            <person name="Sonobe K."/>
            <person name="Ishii M."/>
            <person name="Ohtani R."/>
            <person name="Kanamori-Sato M."/>
            <person name="Honoki R."/>
            <person name="Miyazaki D."/>
            <person name="Mochizuki H."/>
            <person name="Umetsu J."/>
            <person name="Higashi K."/>
            <person name="Shibata D."/>
            <person name="Kamiya Y."/>
            <person name="Sato N."/>
            <person name="Nakamura Y."/>
            <person name="Tabata S."/>
            <person name="Ida S."/>
            <person name="Kurokawa K."/>
            <person name="Ohta H."/>
        </authorList>
    </citation>
    <scope>NUCLEOTIDE SEQUENCE [LARGE SCALE GENOMIC DNA]</scope>
    <source>
        <strain evidence="2 3">NIES-2285</strain>
    </source>
</reference>
<gene>
    <name evidence="2" type="ORF">KFL_000970210</name>
</gene>
<dbReference type="Pfam" id="PF10300">
    <property type="entry name" value="Iml2-TPR_39"/>
    <property type="match status" value="1"/>
</dbReference>
<protein>
    <submittedName>
        <fullName evidence="2">Uncharacterized protein</fullName>
    </submittedName>
</protein>
<evidence type="ECO:0000313" key="3">
    <source>
        <dbReference type="Proteomes" id="UP000054558"/>
    </source>
</evidence>
<dbReference type="InterPro" id="IPR019412">
    <property type="entry name" value="IML2/TPR_39"/>
</dbReference>
<evidence type="ECO:0000256" key="1">
    <source>
        <dbReference type="SAM" id="MobiDB-lite"/>
    </source>
</evidence>
<feature type="region of interest" description="Disordered" evidence="1">
    <location>
        <begin position="243"/>
        <end position="267"/>
    </location>
</feature>
<feature type="compositionally biased region" description="Basic and acidic residues" evidence="1">
    <location>
        <begin position="136"/>
        <end position="151"/>
    </location>
</feature>
<dbReference type="OrthoDB" id="43460at2759"/>
<dbReference type="PANTHER" id="PTHR31859">
    <property type="entry name" value="TETRATRICOPEPTIDE REPEAT PROTEIN 39 FAMILY MEMBER"/>
    <property type="match status" value="1"/>
</dbReference>
<dbReference type="AlphaFoldDB" id="A0A0U9HK34"/>
<dbReference type="OMA" id="ACENDLS"/>
<evidence type="ECO:0000313" key="2">
    <source>
        <dbReference type="EMBL" id="GAQ81995.1"/>
    </source>
</evidence>
<organism evidence="2 3">
    <name type="scientific">Klebsormidium nitens</name>
    <name type="common">Green alga</name>
    <name type="synonym">Ulothrix nitens</name>
    <dbReference type="NCBI Taxonomy" id="105231"/>
    <lineage>
        <taxon>Eukaryota</taxon>
        <taxon>Viridiplantae</taxon>
        <taxon>Streptophyta</taxon>
        <taxon>Klebsormidiophyceae</taxon>
        <taxon>Klebsormidiales</taxon>
        <taxon>Klebsormidiaceae</taxon>
        <taxon>Klebsormidium</taxon>
    </lineage>
</organism>
<feature type="region of interest" description="Disordered" evidence="1">
    <location>
        <begin position="136"/>
        <end position="156"/>
    </location>
</feature>